<name>A0A482TG13_9EURY</name>
<protein>
    <submittedName>
        <fullName evidence="2">Uncharacterized protein</fullName>
    </submittedName>
</protein>
<proteinExistence type="predicted"/>
<evidence type="ECO:0000313" key="2">
    <source>
        <dbReference type="EMBL" id="RYJ14178.1"/>
    </source>
</evidence>
<gene>
    <name evidence="2" type="ORF">ELS19_09520</name>
</gene>
<keyword evidence="1" id="KW-0472">Membrane</keyword>
<keyword evidence="1" id="KW-1133">Transmembrane helix</keyword>
<organism evidence="2 3">
    <name type="scientific">Halogeometricum borinquense</name>
    <dbReference type="NCBI Taxonomy" id="60847"/>
    <lineage>
        <taxon>Archaea</taxon>
        <taxon>Methanobacteriati</taxon>
        <taxon>Methanobacteriota</taxon>
        <taxon>Stenosarchaea group</taxon>
        <taxon>Halobacteria</taxon>
        <taxon>Halobacteriales</taxon>
        <taxon>Haloferacaceae</taxon>
        <taxon>Halogeometricum</taxon>
    </lineage>
</organism>
<feature type="transmembrane region" description="Helical" evidence="1">
    <location>
        <begin position="260"/>
        <end position="281"/>
    </location>
</feature>
<dbReference type="EMBL" id="RZHH01000002">
    <property type="protein sequence ID" value="RYJ14178.1"/>
    <property type="molecule type" value="Genomic_DNA"/>
</dbReference>
<dbReference type="RefSeq" id="WP_129784549.1">
    <property type="nucleotide sequence ID" value="NZ_RZHH01000002.1"/>
</dbReference>
<comment type="caution">
    <text evidence="2">The sequence shown here is derived from an EMBL/GenBank/DDBJ whole genome shotgun (WGS) entry which is preliminary data.</text>
</comment>
<accession>A0A482TG13</accession>
<keyword evidence="1" id="KW-0812">Transmembrane</keyword>
<sequence>MQRRAAAIYVALFIVIGAASYSLVATAEAPHIEFQNPAYDLSSGDSFEVGSQTYSVTEITAEVESGGHGGGSTLVRSGALQYTNQSARYTETWENNSTVTIDDTEWTVLVSGEENETEFTLREDINETTILKQDPNASNEMVTHNGKQQVVLQENGSERLVPASEYFPEPQSQTYSEGNTFEYNGNETTVAAVTTEAVEISWTAPRTNSIDVANEGNVTLGEQKYLAHFPDNETMKLTQDYESYRTQQEEIETFHTRESGLWGVSILSLLAIVFLVGFAYMPSRY</sequence>
<dbReference type="Proteomes" id="UP000294028">
    <property type="component" value="Unassembled WGS sequence"/>
</dbReference>
<evidence type="ECO:0000313" key="3">
    <source>
        <dbReference type="Proteomes" id="UP000294028"/>
    </source>
</evidence>
<reference evidence="2 3" key="1">
    <citation type="submission" date="2018-12" db="EMBL/GenBank/DDBJ databases">
        <title>Genome analysis provides insights into bioremediation potentialities of Halogeometricum borinquense strain N11.</title>
        <authorList>
            <person name="Najjari A."/>
            <person name="Youssef N."/>
            <person name="Fhoula I."/>
            <person name="Ben Dhia O."/>
            <person name="Mahjoubi M."/>
            <person name="Ouzari H.I."/>
            <person name="Cherif A."/>
        </authorList>
    </citation>
    <scope>NUCLEOTIDE SEQUENCE [LARGE SCALE GENOMIC DNA]</scope>
    <source>
        <strain evidence="2 3">N11</strain>
    </source>
</reference>
<dbReference type="AlphaFoldDB" id="A0A482TG13"/>
<evidence type="ECO:0000256" key="1">
    <source>
        <dbReference type="SAM" id="Phobius"/>
    </source>
</evidence>